<feature type="compositionally biased region" description="Gly residues" evidence="2">
    <location>
        <begin position="1433"/>
        <end position="1443"/>
    </location>
</feature>
<evidence type="ECO:0000256" key="2">
    <source>
        <dbReference type="SAM" id="MobiDB-lite"/>
    </source>
</evidence>
<evidence type="ECO:0000313" key="3">
    <source>
        <dbReference type="EMBL" id="CAK0856617.1"/>
    </source>
</evidence>
<feature type="coiled-coil region" evidence="1">
    <location>
        <begin position="107"/>
        <end position="176"/>
    </location>
</feature>
<keyword evidence="4" id="KW-1185">Reference proteome</keyword>
<evidence type="ECO:0000256" key="1">
    <source>
        <dbReference type="SAM" id="Coils"/>
    </source>
</evidence>
<reference evidence="3" key="1">
    <citation type="submission" date="2023-10" db="EMBL/GenBank/DDBJ databases">
        <authorList>
            <person name="Chen Y."/>
            <person name="Shah S."/>
            <person name="Dougan E. K."/>
            <person name="Thang M."/>
            <person name="Chan C."/>
        </authorList>
    </citation>
    <scope>NUCLEOTIDE SEQUENCE [LARGE SCALE GENOMIC DNA]</scope>
</reference>
<gene>
    <name evidence="3" type="ORF">PCOR1329_LOCUS46981</name>
</gene>
<dbReference type="Proteomes" id="UP001189429">
    <property type="component" value="Unassembled WGS sequence"/>
</dbReference>
<evidence type="ECO:0008006" key="5">
    <source>
        <dbReference type="Google" id="ProtNLM"/>
    </source>
</evidence>
<feature type="region of interest" description="Disordered" evidence="2">
    <location>
        <begin position="1433"/>
        <end position="1458"/>
    </location>
</feature>
<keyword evidence="1" id="KW-0175">Coiled coil</keyword>
<dbReference type="EMBL" id="CAUYUJ010015655">
    <property type="protein sequence ID" value="CAK0856617.1"/>
    <property type="molecule type" value="Genomic_DNA"/>
</dbReference>
<sequence length="1661" mass="183384">KPAPWCSKFKLMEAELAKLRSLVGKSGPTPWLRAEGDQHQLTEEKSEKDPSFAKRTALQEKINYHERALKEAVKYEEQDGAAHAYHKAEIDKLREQIRDLRPPATAYKLASQKLERSRTQLDKLTKDHEEMLLQLQRLQEKISEKSASIEAKKVEVEQFKAEAERHQRQVQVARGEASDDAGPIIPEDIMALDVNLTDFQEDPGLLQFYHQCRADANFQKLQKLAQRKLEVSIPKSPAPRNGTQVPVGPDSDDGLDGSSSGGEGNTNGENGESSKRANGIQWTTEDVEALHTELCKGEHGNDISMDQLSDMVADIQKTKFRKTDEVSAVPTGWPPLNVFNIYLHTAEGMTTRNARILMNVGLAMAGAGRFHRATKINRVQAPAVVCKTTTDGMSGHPHQIVLDMEAKHHKLWQAIEEAPRVWVPDRSTMDRPSPGMIRAASEAFTTKTSSSLDGIHPSHFQHLSDESSEGLCDIFQAVDAIGVFPIQLTWMVMPMLPKAAGGHRLIILYSAAYRVWQKMRRPGLDMIQQRLDRTYWGAASGRSAVASAWILAADNEQNVCQNRFVVTIVADYSKYYETIGLDQARDKLMRLGMPVPMIKAHAVEQYDMYTTLHPLVRFASYIDDTALGVNSSCKQRVIDQAVDATKGFFKVARALGASINEKLAIIASTKAISDEVSRRLHLDMKISLKSTAYLGTDVSGGRARNAKGTRGKFRARQNAHGRRLGKLRKFKKVLAGKKTERIGKIYRVGARPAYTFGVEVNGVNDVELLKLRRDYNKHVKPNHGGTSASAKLVLLGLIPQLFHLNCWKLGGEGQLPNLEWSISGVKHVVPFNAQHSQYNELGGKRVQGASGSTIEVMRKFNKYQKFCIMNCACDGVWTRQKAKEKGYLMDGKCECGDEDTLVHRLAECTRPEVVEARREAGIPESFLQELRQAPDDRVVTQGAFAYPEWEIPDMQLGTGSVILDGDGSDFDCTPETMAATVLAETDLEMELSFDGSCTKPDILELQSAGWAIALMDPHSDKVLCTMHAPVPASLPQSSAMAEYLAYAYTGQVADRPTDGYADFMGTVRLAALTHEQQLRSKSAYACVAMFAQSLPGFRFLRSVTHVKAHRSGAEYAGLDMATRRLTDANVYADVRAKAGAAMHAAISEDFAMAIDTATVRIKNFAKLVAAVLPLFDRDGQERWTRRAAQVKRVRSTRTDGWHQWEEGRFGLQCKACLKINSPGMEVMLNGCAGTPTFLKAFLNQPLGHHLVAVNQEGDGLSDDAAPTVFVCVGPHKTLARHMDLMIPLCKLMPKTLPPLVSKTCVSRPVAMAENTGYEHKMAAMMERIKAKEKAKREQCPPWHNSMAITYPQPLKKESVMMTVQAAAETERRQEQGLNRMMEVRSREDEQGSQVSGHSFRPGSGCGGKYHEEFFEKKYYAEYFLHGACGPGGASQGRRGGGWGEPPQPHHPLRGERSTGLGLAGPGVSGALEVFLAPVPGQLRGSFSEVTLAMGHSMAPGSAQKLMKWLVAEAQVDLDVRAKQNSSTPLPPMHQAPVVDLNFDDADAQEAAGDGATEDVAQDKRVLNHITLVDDFVRWPLKTKVESSGIIKQRQVLDTLRDAMQQVCRDMPQAVEVLDQTARALTTNGKAIVKLEKAAEKAAAEDPPEEATPEAETSARRP</sequence>
<evidence type="ECO:0000313" key="4">
    <source>
        <dbReference type="Proteomes" id="UP001189429"/>
    </source>
</evidence>
<proteinExistence type="predicted"/>
<comment type="caution">
    <text evidence="3">The sequence shown here is derived from an EMBL/GenBank/DDBJ whole genome shotgun (WGS) entry which is preliminary data.</text>
</comment>
<feature type="region of interest" description="Disordered" evidence="2">
    <location>
        <begin position="231"/>
        <end position="280"/>
    </location>
</feature>
<feature type="region of interest" description="Disordered" evidence="2">
    <location>
        <begin position="25"/>
        <end position="53"/>
    </location>
</feature>
<protein>
    <recommendedName>
        <fullName evidence="5">Reverse transcriptase domain-containing protein</fullName>
    </recommendedName>
</protein>
<accession>A0ABN9UB93</accession>
<organism evidence="3 4">
    <name type="scientific">Prorocentrum cordatum</name>
    <dbReference type="NCBI Taxonomy" id="2364126"/>
    <lineage>
        <taxon>Eukaryota</taxon>
        <taxon>Sar</taxon>
        <taxon>Alveolata</taxon>
        <taxon>Dinophyceae</taxon>
        <taxon>Prorocentrales</taxon>
        <taxon>Prorocentraceae</taxon>
        <taxon>Prorocentrum</taxon>
    </lineage>
</organism>
<feature type="non-terminal residue" evidence="3">
    <location>
        <position position="1"/>
    </location>
</feature>
<name>A0ABN9UB93_9DINO</name>
<feature type="region of interest" description="Disordered" evidence="2">
    <location>
        <begin position="1637"/>
        <end position="1661"/>
    </location>
</feature>
<feature type="compositionally biased region" description="Basic and acidic residues" evidence="2">
    <location>
        <begin position="34"/>
        <end position="52"/>
    </location>
</feature>